<dbReference type="Pfam" id="PF19493">
    <property type="entry name" value="Trypco1"/>
    <property type="match status" value="1"/>
</dbReference>
<comment type="caution">
    <text evidence="2">The sequence shown here is derived from an EMBL/GenBank/DDBJ whole genome shotgun (WGS) entry which is preliminary data.</text>
</comment>
<protein>
    <submittedName>
        <fullName evidence="2">CU044_2847 family protein</fullName>
    </submittedName>
</protein>
<feature type="domain" description="Trypsin-co-occurring" evidence="1">
    <location>
        <begin position="9"/>
        <end position="101"/>
    </location>
</feature>
<sequence>MSKVVRYTTNDGAELLVEVEDDAYGTARISRGDGIIDAGKHLEEVLEKTLTTVKPVVDAVRKLAPDAHEIEFGLKLNAEAGVLVAKTAMEGHFTVKLTWNKGP</sequence>
<proteinExistence type="predicted"/>
<reference evidence="3" key="1">
    <citation type="journal article" date="2019" name="Int. J. Syst. Evol. Microbiol.">
        <title>The Global Catalogue of Microorganisms (GCM) 10K type strain sequencing project: providing services to taxonomists for standard genome sequencing and annotation.</title>
        <authorList>
            <consortium name="The Broad Institute Genomics Platform"/>
            <consortium name="The Broad Institute Genome Sequencing Center for Infectious Disease"/>
            <person name="Wu L."/>
            <person name="Ma J."/>
        </authorList>
    </citation>
    <scope>NUCLEOTIDE SEQUENCE [LARGE SCALE GENOMIC DNA]</scope>
    <source>
        <strain evidence="3">CCUG 53903</strain>
    </source>
</reference>
<accession>A0ABW1C9A4</accession>
<dbReference type="NCBIfam" id="NF041216">
    <property type="entry name" value="CU044_2847_fam"/>
    <property type="match status" value="1"/>
</dbReference>
<keyword evidence="3" id="KW-1185">Reference proteome</keyword>
<organism evidence="2 3">
    <name type="scientific">Nonomuraea insulae</name>
    <dbReference type="NCBI Taxonomy" id="1616787"/>
    <lineage>
        <taxon>Bacteria</taxon>
        <taxon>Bacillati</taxon>
        <taxon>Actinomycetota</taxon>
        <taxon>Actinomycetes</taxon>
        <taxon>Streptosporangiales</taxon>
        <taxon>Streptosporangiaceae</taxon>
        <taxon>Nonomuraea</taxon>
    </lineage>
</organism>
<name>A0ABW1C9A4_9ACTN</name>
<evidence type="ECO:0000313" key="2">
    <source>
        <dbReference type="EMBL" id="MFC5822279.1"/>
    </source>
</evidence>
<evidence type="ECO:0000313" key="3">
    <source>
        <dbReference type="Proteomes" id="UP001596058"/>
    </source>
</evidence>
<evidence type="ECO:0000259" key="1">
    <source>
        <dbReference type="Pfam" id="PF19493"/>
    </source>
</evidence>
<dbReference type="EMBL" id="JBHSPA010000001">
    <property type="protein sequence ID" value="MFC5822279.1"/>
    <property type="molecule type" value="Genomic_DNA"/>
</dbReference>
<dbReference type="Proteomes" id="UP001596058">
    <property type="component" value="Unassembled WGS sequence"/>
</dbReference>
<dbReference type="InterPro" id="IPR045794">
    <property type="entry name" value="Trypco1"/>
</dbReference>
<dbReference type="RefSeq" id="WP_379511836.1">
    <property type="nucleotide sequence ID" value="NZ_JBHSPA010000001.1"/>
</dbReference>
<gene>
    <name evidence="2" type="ORF">ACFPZ3_00275</name>
</gene>